<keyword evidence="2" id="KW-0812">Transmembrane</keyword>
<dbReference type="Proteomes" id="UP000242188">
    <property type="component" value="Unassembled WGS sequence"/>
</dbReference>
<keyword evidence="2" id="KW-1133">Transmembrane helix</keyword>
<evidence type="ECO:0000256" key="2">
    <source>
        <dbReference type="SAM" id="Phobius"/>
    </source>
</evidence>
<dbReference type="AlphaFoldDB" id="A0A210QU32"/>
<feature type="compositionally biased region" description="Basic and acidic residues" evidence="1">
    <location>
        <begin position="168"/>
        <end position="177"/>
    </location>
</feature>
<name>A0A210QU32_MIZYE</name>
<feature type="compositionally biased region" description="Pro residues" evidence="1">
    <location>
        <begin position="71"/>
        <end position="81"/>
    </location>
</feature>
<keyword evidence="4" id="KW-1185">Reference proteome</keyword>
<sequence length="227" mass="25729">MQHKIYNCCFFLGLLIILIALAVVFIIAIILMAMAYKRYRRNRSYQKVSLMMVRPYQKSGNGTVATEAQTPPSPVKTPTPKKPARTTSMKQDKVLLDISQGNFVSQSDQFVPVTRDDVSWNLPFIDASRETLDNLDERQPVMTRRTIILSESEANNLNIGQPSASVDLDGKVSHTEQDTDALESDPLLRNDEDDDDIFDDNIDCRLPRSPSEHIDQLFRMSLSGEDY</sequence>
<evidence type="ECO:0000313" key="4">
    <source>
        <dbReference type="Proteomes" id="UP000242188"/>
    </source>
</evidence>
<evidence type="ECO:0000313" key="3">
    <source>
        <dbReference type="EMBL" id="OWF52245.1"/>
    </source>
</evidence>
<reference evidence="3 4" key="1">
    <citation type="journal article" date="2017" name="Nat. Ecol. Evol.">
        <title>Scallop genome provides insights into evolution of bilaterian karyotype and development.</title>
        <authorList>
            <person name="Wang S."/>
            <person name="Zhang J."/>
            <person name="Jiao W."/>
            <person name="Li J."/>
            <person name="Xun X."/>
            <person name="Sun Y."/>
            <person name="Guo X."/>
            <person name="Huan P."/>
            <person name="Dong B."/>
            <person name="Zhang L."/>
            <person name="Hu X."/>
            <person name="Sun X."/>
            <person name="Wang J."/>
            <person name="Zhao C."/>
            <person name="Wang Y."/>
            <person name="Wang D."/>
            <person name="Huang X."/>
            <person name="Wang R."/>
            <person name="Lv J."/>
            <person name="Li Y."/>
            <person name="Zhang Z."/>
            <person name="Liu B."/>
            <person name="Lu W."/>
            <person name="Hui Y."/>
            <person name="Liang J."/>
            <person name="Zhou Z."/>
            <person name="Hou R."/>
            <person name="Li X."/>
            <person name="Liu Y."/>
            <person name="Li H."/>
            <person name="Ning X."/>
            <person name="Lin Y."/>
            <person name="Zhao L."/>
            <person name="Xing Q."/>
            <person name="Dou J."/>
            <person name="Li Y."/>
            <person name="Mao J."/>
            <person name="Guo H."/>
            <person name="Dou H."/>
            <person name="Li T."/>
            <person name="Mu C."/>
            <person name="Jiang W."/>
            <person name="Fu Q."/>
            <person name="Fu X."/>
            <person name="Miao Y."/>
            <person name="Liu J."/>
            <person name="Yu Q."/>
            <person name="Li R."/>
            <person name="Liao H."/>
            <person name="Li X."/>
            <person name="Kong Y."/>
            <person name="Jiang Z."/>
            <person name="Chourrout D."/>
            <person name="Li R."/>
            <person name="Bao Z."/>
        </authorList>
    </citation>
    <scope>NUCLEOTIDE SEQUENCE [LARGE SCALE GENOMIC DNA]</scope>
    <source>
        <strain evidence="3 4">PY_sf001</strain>
    </source>
</reference>
<organism evidence="3 4">
    <name type="scientific">Mizuhopecten yessoensis</name>
    <name type="common">Japanese scallop</name>
    <name type="synonym">Patinopecten yessoensis</name>
    <dbReference type="NCBI Taxonomy" id="6573"/>
    <lineage>
        <taxon>Eukaryota</taxon>
        <taxon>Metazoa</taxon>
        <taxon>Spiralia</taxon>
        <taxon>Lophotrochozoa</taxon>
        <taxon>Mollusca</taxon>
        <taxon>Bivalvia</taxon>
        <taxon>Autobranchia</taxon>
        <taxon>Pteriomorphia</taxon>
        <taxon>Pectinida</taxon>
        <taxon>Pectinoidea</taxon>
        <taxon>Pectinidae</taxon>
        <taxon>Mizuhopecten</taxon>
    </lineage>
</organism>
<dbReference type="EMBL" id="NEDP02001889">
    <property type="protein sequence ID" value="OWF52245.1"/>
    <property type="molecule type" value="Genomic_DNA"/>
</dbReference>
<evidence type="ECO:0000256" key="1">
    <source>
        <dbReference type="SAM" id="MobiDB-lite"/>
    </source>
</evidence>
<keyword evidence="2" id="KW-0472">Membrane</keyword>
<feature type="region of interest" description="Disordered" evidence="1">
    <location>
        <begin position="61"/>
        <end position="88"/>
    </location>
</feature>
<protein>
    <submittedName>
        <fullName evidence="3">Uncharacterized protein</fullName>
    </submittedName>
</protein>
<feature type="transmembrane region" description="Helical" evidence="2">
    <location>
        <begin position="12"/>
        <end position="36"/>
    </location>
</feature>
<proteinExistence type="predicted"/>
<accession>A0A210QU32</accession>
<feature type="region of interest" description="Disordered" evidence="1">
    <location>
        <begin position="158"/>
        <end position="194"/>
    </location>
</feature>
<gene>
    <name evidence="3" type="ORF">KP79_PYT03680</name>
</gene>
<comment type="caution">
    <text evidence="3">The sequence shown here is derived from an EMBL/GenBank/DDBJ whole genome shotgun (WGS) entry which is preliminary data.</text>
</comment>